<sequence length="175" mass="19644">MILDILCLEGYSIIIGPQPGSDCDLVTDWIRVSGIAAIASDRIFQINFACRMFVFQILKQNTNADVALKLANALRIDVKGLQIIAENRIRENSDFIELVKRGSDEPDEDHCGPDFKVFNYVDSLLYAIDCLNAQLDPHIPYAPSFTFLKGCSLRKENSAGKLMDAMHHMHAITRQ</sequence>
<organism evidence="1 2">
    <name type="scientific">Dibothriocephalus latus</name>
    <name type="common">Fish tapeworm</name>
    <name type="synonym">Diphyllobothrium latum</name>
    <dbReference type="NCBI Taxonomy" id="60516"/>
    <lineage>
        <taxon>Eukaryota</taxon>
        <taxon>Metazoa</taxon>
        <taxon>Spiralia</taxon>
        <taxon>Lophotrochozoa</taxon>
        <taxon>Platyhelminthes</taxon>
        <taxon>Cestoda</taxon>
        <taxon>Eucestoda</taxon>
        <taxon>Diphyllobothriidea</taxon>
        <taxon>Diphyllobothriidae</taxon>
        <taxon>Dibothriocephalus</taxon>
    </lineage>
</organism>
<name>A0A3P7M4R1_DIBLA</name>
<dbReference type="Proteomes" id="UP000281553">
    <property type="component" value="Unassembled WGS sequence"/>
</dbReference>
<evidence type="ECO:0000313" key="2">
    <source>
        <dbReference type="Proteomes" id="UP000281553"/>
    </source>
</evidence>
<evidence type="ECO:0000313" key="1">
    <source>
        <dbReference type="EMBL" id="VDN20890.1"/>
    </source>
</evidence>
<protein>
    <submittedName>
        <fullName evidence="1">Uncharacterized protein</fullName>
    </submittedName>
</protein>
<reference evidence="1 2" key="1">
    <citation type="submission" date="2018-11" db="EMBL/GenBank/DDBJ databases">
        <authorList>
            <consortium name="Pathogen Informatics"/>
        </authorList>
    </citation>
    <scope>NUCLEOTIDE SEQUENCE [LARGE SCALE GENOMIC DNA]</scope>
</reference>
<feature type="non-terminal residue" evidence="1">
    <location>
        <position position="175"/>
    </location>
</feature>
<proteinExistence type="predicted"/>
<gene>
    <name evidence="1" type="ORF">DILT_LOCUS13721</name>
</gene>
<accession>A0A3P7M4R1</accession>
<dbReference type="EMBL" id="UYRU01071330">
    <property type="protein sequence ID" value="VDN20890.1"/>
    <property type="molecule type" value="Genomic_DNA"/>
</dbReference>
<keyword evidence="2" id="KW-1185">Reference proteome</keyword>
<dbReference type="AlphaFoldDB" id="A0A3P7M4R1"/>